<evidence type="ECO:0000259" key="2">
    <source>
        <dbReference type="SMART" id="SM00645"/>
    </source>
</evidence>
<dbReference type="Proteomes" id="UP000199233">
    <property type="component" value="Unassembled WGS sequence"/>
</dbReference>
<evidence type="ECO:0000313" key="3">
    <source>
        <dbReference type="EMBL" id="SEQ99342.1"/>
    </source>
</evidence>
<proteinExistence type="inferred from homology"/>
<dbReference type="PROSITE" id="PS00639">
    <property type="entry name" value="THIOL_PROTEASE_HIS"/>
    <property type="match status" value="1"/>
</dbReference>
<keyword evidence="4" id="KW-1185">Reference proteome</keyword>
<comment type="similarity">
    <text evidence="1">Belongs to the peptidase C1 family.</text>
</comment>
<dbReference type="EMBL" id="FOFS01000013">
    <property type="protein sequence ID" value="SEQ99342.1"/>
    <property type="molecule type" value="Genomic_DNA"/>
</dbReference>
<dbReference type="InterPro" id="IPR038765">
    <property type="entry name" value="Papain-like_cys_pep_sf"/>
</dbReference>
<dbReference type="Gene3D" id="3.90.70.10">
    <property type="entry name" value="Cysteine proteinases"/>
    <property type="match status" value="1"/>
</dbReference>
<dbReference type="STRING" id="489703.SAMN04488038_113142"/>
<dbReference type="InterPro" id="IPR000668">
    <property type="entry name" value="Peptidase_C1A_C"/>
</dbReference>
<dbReference type="CDD" id="cd02619">
    <property type="entry name" value="Peptidase_C1"/>
    <property type="match status" value="1"/>
</dbReference>
<reference evidence="3 4" key="1">
    <citation type="submission" date="2016-10" db="EMBL/GenBank/DDBJ databases">
        <authorList>
            <person name="de Groot N.N."/>
        </authorList>
    </citation>
    <scope>NUCLEOTIDE SEQUENCE [LARGE SCALE GENOMIC DNA]</scope>
    <source>
        <strain evidence="3 4">DSM 25927</strain>
    </source>
</reference>
<dbReference type="RefSeq" id="WP_093288728.1">
    <property type="nucleotide sequence ID" value="NZ_FOFS01000013.1"/>
</dbReference>
<dbReference type="OrthoDB" id="1491023at2"/>
<name>A0A1H9KJR4_9GAMM</name>
<dbReference type="PANTHER" id="PTHR12411">
    <property type="entry name" value="CYSTEINE PROTEASE FAMILY C1-RELATED"/>
    <property type="match status" value="1"/>
</dbReference>
<gene>
    <name evidence="3" type="ORF">SAMN04488038_113142</name>
</gene>
<dbReference type="SMART" id="SM00645">
    <property type="entry name" value="Pept_C1"/>
    <property type="match status" value="1"/>
</dbReference>
<dbReference type="SUPFAM" id="SSF54001">
    <property type="entry name" value="Cysteine proteinases"/>
    <property type="match status" value="1"/>
</dbReference>
<dbReference type="GO" id="GO:0008234">
    <property type="term" value="F:cysteine-type peptidase activity"/>
    <property type="evidence" value="ECO:0007669"/>
    <property type="project" value="InterPro"/>
</dbReference>
<keyword evidence="3" id="KW-0645">Protease</keyword>
<keyword evidence="3" id="KW-0378">Hydrolase</keyword>
<dbReference type="AlphaFoldDB" id="A0A1H9KJR4"/>
<feature type="domain" description="Peptidase C1A papain C-terminal" evidence="2">
    <location>
        <begin position="39"/>
        <end position="242"/>
    </location>
</feature>
<organism evidence="3 4">
    <name type="scientific">Solimonas aquatica</name>
    <dbReference type="NCBI Taxonomy" id="489703"/>
    <lineage>
        <taxon>Bacteria</taxon>
        <taxon>Pseudomonadati</taxon>
        <taxon>Pseudomonadota</taxon>
        <taxon>Gammaproteobacteria</taxon>
        <taxon>Nevskiales</taxon>
        <taxon>Nevskiaceae</taxon>
        <taxon>Solimonas</taxon>
    </lineage>
</organism>
<evidence type="ECO:0000256" key="1">
    <source>
        <dbReference type="ARBA" id="ARBA00008455"/>
    </source>
</evidence>
<dbReference type="Pfam" id="PF00112">
    <property type="entry name" value="Peptidase_C1"/>
    <property type="match status" value="1"/>
</dbReference>
<accession>A0A1H9KJR4</accession>
<evidence type="ECO:0000313" key="4">
    <source>
        <dbReference type="Proteomes" id="UP000199233"/>
    </source>
</evidence>
<protein>
    <submittedName>
        <fullName evidence="3">Cysteine protease, C1A family</fullName>
    </submittedName>
</protein>
<dbReference type="InterPro" id="IPR025660">
    <property type="entry name" value="Pept_his_AS"/>
</dbReference>
<dbReference type="InterPro" id="IPR013128">
    <property type="entry name" value="Peptidase_C1A"/>
</dbReference>
<sequence length="257" mass="29975">MPALRKASQHRVPWYGWQPDLPDHRDHPYAAVHGRRRRLPRQVDLRAHCPPVDNQGSLGSCTAHALSSALEFLELRAGQRLVNLSRLFVYYNERVIEHSVERDAGASLRNGIKTLVRQGVCEEALWPYRIREFQVRPPPPTYRQATRHCIRSYQRLETLEEMRDCLAEGYPFVFGFSIYESFESARVARSGVLEMPARHEAQLGGHAVMAVGYDDRARRFLVRNSWARDWGQQGYFTMPYAYLENRNLSDDFWTVRR</sequence>
<dbReference type="GO" id="GO:0006508">
    <property type="term" value="P:proteolysis"/>
    <property type="evidence" value="ECO:0007669"/>
    <property type="project" value="UniProtKB-KW"/>
</dbReference>